<sequence length="275" mass="30166">MADTKTVLITGCSSGIGRATAYAFLEDDWRVYATARDTADIERLGEAGCDINTLDVTDPDDIERVVDRIVERDGRVDCLVNNAGYGQHGPIEDVPDDLLQRQFDVNLFGPHRLVRGVLPHMREREDGTIVNVSSVAGRLASPGMGAYSASKFAMEGYSDALRNEVAPHGVDVSVVQPGPVQTEFRERVGEELEQYDRTDAYADIYAFQEDASLFGADSPVAVSPTEVARVILAAGVSPDPEPRYVVGGFADLLVKLRFLPDRLRDRAFDVIRKFT</sequence>
<evidence type="ECO:0000256" key="1">
    <source>
        <dbReference type="ARBA" id="ARBA00006484"/>
    </source>
</evidence>
<feature type="domain" description="Ketoreductase" evidence="4">
    <location>
        <begin position="5"/>
        <end position="183"/>
    </location>
</feature>
<dbReference type="InterPro" id="IPR036291">
    <property type="entry name" value="NAD(P)-bd_dom_sf"/>
</dbReference>
<evidence type="ECO:0000313" key="5">
    <source>
        <dbReference type="EMBL" id="TSD09398.1"/>
    </source>
</evidence>
<dbReference type="Proteomes" id="UP000319894">
    <property type="component" value="Unassembled WGS sequence"/>
</dbReference>
<dbReference type="PRINTS" id="PR00080">
    <property type="entry name" value="SDRFAMILY"/>
</dbReference>
<dbReference type="PANTHER" id="PTHR44169:SF6">
    <property type="entry name" value="NADPH-DEPENDENT 1-ACYLDIHYDROXYACETONE PHOSPHATE REDUCTASE"/>
    <property type="match status" value="1"/>
</dbReference>
<dbReference type="Pfam" id="PF00106">
    <property type="entry name" value="adh_short"/>
    <property type="match status" value="1"/>
</dbReference>
<protein>
    <submittedName>
        <fullName evidence="5">Oxidoreductase</fullName>
    </submittedName>
</protein>
<evidence type="ECO:0000256" key="3">
    <source>
        <dbReference type="RuleBase" id="RU000363"/>
    </source>
</evidence>
<evidence type="ECO:0000313" key="6">
    <source>
        <dbReference type="Proteomes" id="UP000319894"/>
    </source>
</evidence>
<dbReference type="InterPro" id="IPR057326">
    <property type="entry name" value="KR_dom"/>
</dbReference>
<comment type="similarity">
    <text evidence="1 3">Belongs to the short-chain dehydrogenases/reductases (SDR) family.</text>
</comment>
<evidence type="ECO:0000259" key="4">
    <source>
        <dbReference type="SMART" id="SM00822"/>
    </source>
</evidence>
<dbReference type="InParanoid" id="A0A554MW95"/>
<dbReference type="SMART" id="SM00822">
    <property type="entry name" value="PKS_KR"/>
    <property type="match status" value="1"/>
</dbReference>
<organism evidence="5 6">
    <name type="scientific">Haloglomus irregulare</name>
    <dbReference type="NCBI Taxonomy" id="2234134"/>
    <lineage>
        <taxon>Archaea</taxon>
        <taxon>Methanobacteriati</taxon>
        <taxon>Methanobacteriota</taxon>
        <taxon>Stenosarchaea group</taxon>
        <taxon>Halobacteria</taxon>
        <taxon>Halobacteriales</taxon>
        <taxon>Natronomonadaceae</taxon>
        <taxon>Haloglomus</taxon>
    </lineage>
</organism>
<evidence type="ECO:0000256" key="2">
    <source>
        <dbReference type="ARBA" id="ARBA00023002"/>
    </source>
</evidence>
<dbReference type="FunFam" id="3.40.50.720:FF:000084">
    <property type="entry name" value="Short-chain dehydrogenase reductase"/>
    <property type="match status" value="1"/>
</dbReference>
<proteinExistence type="inferred from homology"/>
<reference evidence="5 6" key="1">
    <citation type="submission" date="2018-06" db="EMBL/GenBank/DDBJ databases">
        <title>Natronomonas sp. F16-60 a new haloarchaeon isolated from a solar saltern of Isla Cristina, Huelva, Spain.</title>
        <authorList>
            <person name="Duran-Viseras A."/>
            <person name="Sanchez-Porro C."/>
            <person name="Ventosa A."/>
        </authorList>
    </citation>
    <scope>NUCLEOTIDE SEQUENCE [LARGE SCALE GENOMIC DNA]</scope>
    <source>
        <strain evidence="5 6">F16-60</strain>
    </source>
</reference>
<dbReference type="SUPFAM" id="SSF51735">
    <property type="entry name" value="NAD(P)-binding Rossmann-fold domains"/>
    <property type="match status" value="1"/>
</dbReference>
<dbReference type="PROSITE" id="PS00061">
    <property type="entry name" value="ADH_SHORT"/>
    <property type="match status" value="1"/>
</dbReference>
<dbReference type="PRINTS" id="PR00081">
    <property type="entry name" value="GDHRDH"/>
</dbReference>
<dbReference type="Gene3D" id="3.40.50.720">
    <property type="entry name" value="NAD(P)-binding Rossmann-like Domain"/>
    <property type="match status" value="1"/>
</dbReference>
<comment type="caution">
    <text evidence="5">The sequence shown here is derived from an EMBL/GenBank/DDBJ whole genome shotgun (WGS) entry which is preliminary data.</text>
</comment>
<dbReference type="InterPro" id="IPR002347">
    <property type="entry name" value="SDR_fam"/>
</dbReference>
<accession>A0A554MW95</accession>
<dbReference type="OrthoDB" id="10157at2157"/>
<dbReference type="PANTHER" id="PTHR44169">
    <property type="entry name" value="NADPH-DEPENDENT 1-ACYLDIHYDROXYACETONE PHOSPHATE REDUCTASE"/>
    <property type="match status" value="1"/>
</dbReference>
<dbReference type="RefSeq" id="WP_144263134.1">
    <property type="nucleotide sequence ID" value="NZ_QMDX01000013.1"/>
</dbReference>
<dbReference type="EMBL" id="QMDX01000013">
    <property type="protein sequence ID" value="TSD09398.1"/>
    <property type="molecule type" value="Genomic_DNA"/>
</dbReference>
<dbReference type="CDD" id="cd05374">
    <property type="entry name" value="17beta-HSD-like_SDR_c"/>
    <property type="match status" value="1"/>
</dbReference>
<dbReference type="GO" id="GO:0016491">
    <property type="term" value="F:oxidoreductase activity"/>
    <property type="evidence" value="ECO:0007669"/>
    <property type="project" value="UniProtKB-KW"/>
</dbReference>
<dbReference type="InterPro" id="IPR020904">
    <property type="entry name" value="Sc_DH/Rdtase_CS"/>
</dbReference>
<name>A0A554MW95_9EURY</name>
<dbReference type="AlphaFoldDB" id="A0A554MW95"/>
<keyword evidence="6" id="KW-1185">Reference proteome</keyword>
<gene>
    <name evidence="5" type="ORF">DP107_15930</name>
</gene>
<keyword evidence="2" id="KW-0560">Oxidoreductase</keyword>